<comment type="caution">
    <text evidence="2">The sequence shown here is derived from an EMBL/GenBank/DDBJ whole genome shotgun (WGS) entry which is preliminary data.</text>
</comment>
<accession>A0ABU7M120</accession>
<dbReference type="SUPFAM" id="SSF54593">
    <property type="entry name" value="Glyoxalase/Bleomycin resistance protein/Dihydroxybiphenyl dioxygenase"/>
    <property type="match status" value="1"/>
</dbReference>
<dbReference type="RefSeq" id="WP_330197069.1">
    <property type="nucleotide sequence ID" value="NZ_JAZDRO010000006.1"/>
</dbReference>
<keyword evidence="3" id="KW-1185">Reference proteome</keyword>
<dbReference type="Pfam" id="PF00903">
    <property type="entry name" value="Glyoxalase"/>
    <property type="match status" value="1"/>
</dbReference>
<reference evidence="2 3" key="1">
    <citation type="submission" date="2024-01" db="EMBL/GenBank/DDBJ databases">
        <title>Hyphobacterium bacterium isolated from marine sediment.</title>
        <authorList>
            <person name="Zhao S."/>
        </authorList>
    </citation>
    <scope>NUCLEOTIDE SEQUENCE [LARGE SCALE GENOMIC DNA]</scope>
    <source>
        <strain evidence="2 3">Y60-23</strain>
    </source>
</reference>
<dbReference type="Proteomes" id="UP001310692">
    <property type="component" value="Unassembled WGS sequence"/>
</dbReference>
<dbReference type="InterPro" id="IPR029068">
    <property type="entry name" value="Glyas_Bleomycin-R_OHBP_Dase"/>
</dbReference>
<dbReference type="EMBL" id="JAZDRO010000006">
    <property type="protein sequence ID" value="MEE2567504.1"/>
    <property type="molecule type" value="Genomic_DNA"/>
</dbReference>
<organism evidence="2 3">
    <name type="scientific">Hyphobacterium marinum</name>
    <dbReference type="NCBI Taxonomy" id="3116574"/>
    <lineage>
        <taxon>Bacteria</taxon>
        <taxon>Pseudomonadati</taxon>
        <taxon>Pseudomonadota</taxon>
        <taxon>Alphaproteobacteria</taxon>
        <taxon>Maricaulales</taxon>
        <taxon>Maricaulaceae</taxon>
        <taxon>Hyphobacterium</taxon>
    </lineage>
</organism>
<dbReference type="PANTHER" id="PTHR33993">
    <property type="entry name" value="GLYOXALASE-RELATED"/>
    <property type="match status" value="1"/>
</dbReference>
<sequence length="130" mass="13611">MAAVTTFEIHASDPAACIAFYEAAFGWEFVEHKFGDTSYWEIRSGEAEPRGAMGRMICRHGNPPADGAPVMGAVITVDLDDLDAAFAAALANGGVEAMAKFAIPDIGWVAYVKDPDGNVLGLFQSDGGAA</sequence>
<protein>
    <submittedName>
        <fullName evidence="2">VOC family protein</fullName>
    </submittedName>
</protein>
<dbReference type="InterPro" id="IPR037523">
    <property type="entry name" value="VOC_core"/>
</dbReference>
<name>A0ABU7M120_9PROT</name>
<dbReference type="Gene3D" id="3.10.180.10">
    <property type="entry name" value="2,3-Dihydroxybiphenyl 1,2-Dioxygenase, domain 1"/>
    <property type="match status" value="1"/>
</dbReference>
<evidence type="ECO:0000259" key="1">
    <source>
        <dbReference type="PROSITE" id="PS51819"/>
    </source>
</evidence>
<feature type="domain" description="VOC" evidence="1">
    <location>
        <begin position="3"/>
        <end position="125"/>
    </location>
</feature>
<evidence type="ECO:0000313" key="3">
    <source>
        <dbReference type="Proteomes" id="UP001310692"/>
    </source>
</evidence>
<proteinExistence type="predicted"/>
<dbReference type="InterPro" id="IPR052164">
    <property type="entry name" value="Anthracycline_SecMetBiosynth"/>
</dbReference>
<gene>
    <name evidence="2" type="ORF">V0U35_12520</name>
</gene>
<evidence type="ECO:0000313" key="2">
    <source>
        <dbReference type="EMBL" id="MEE2567504.1"/>
    </source>
</evidence>
<dbReference type="PANTHER" id="PTHR33993:SF2">
    <property type="entry name" value="VOC DOMAIN-CONTAINING PROTEIN"/>
    <property type="match status" value="1"/>
</dbReference>
<dbReference type="InterPro" id="IPR004360">
    <property type="entry name" value="Glyas_Fos-R_dOase_dom"/>
</dbReference>
<dbReference type="PROSITE" id="PS51819">
    <property type="entry name" value="VOC"/>
    <property type="match status" value="1"/>
</dbReference>